<name>A0A2P2L6G7_RHIMU</name>
<reference evidence="3" key="1">
    <citation type="submission" date="2018-02" db="EMBL/GenBank/DDBJ databases">
        <title>Rhizophora mucronata_Transcriptome.</title>
        <authorList>
            <person name="Meera S.P."/>
            <person name="Sreeshan A."/>
            <person name="Augustine A."/>
        </authorList>
    </citation>
    <scope>NUCLEOTIDE SEQUENCE</scope>
    <source>
        <tissue evidence="3">Leaf</tissue>
    </source>
</reference>
<dbReference type="EMBL" id="GGEC01033069">
    <property type="protein sequence ID" value="MBX13553.1"/>
    <property type="molecule type" value="Transcribed_RNA"/>
</dbReference>
<evidence type="ECO:0000313" key="3">
    <source>
        <dbReference type="EMBL" id="MBX13553.1"/>
    </source>
</evidence>
<organism evidence="3">
    <name type="scientific">Rhizophora mucronata</name>
    <name type="common">Asiatic mangrove</name>
    <dbReference type="NCBI Taxonomy" id="61149"/>
    <lineage>
        <taxon>Eukaryota</taxon>
        <taxon>Viridiplantae</taxon>
        <taxon>Streptophyta</taxon>
        <taxon>Embryophyta</taxon>
        <taxon>Tracheophyta</taxon>
        <taxon>Spermatophyta</taxon>
        <taxon>Magnoliopsida</taxon>
        <taxon>eudicotyledons</taxon>
        <taxon>Gunneridae</taxon>
        <taxon>Pentapetalae</taxon>
        <taxon>rosids</taxon>
        <taxon>fabids</taxon>
        <taxon>Malpighiales</taxon>
        <taxon>Rhizophoraceae</taxon>
        <taxon>Rhizophora</taxon>
    </lineage>
</organism>
<evidence type="ECO:0000313" key="2">
    <source>
        <dbReference type="EMBL" id="MBX13550.1"/>
    </source>
</evidence>
<dbReference type="EMBL" id="GGEC01033066">
    <property type="protein sequence ID" value="MBX13550.1"/>
    <property type="molecule type" value="Transcribed_RNA"/>
</dbReference>
<protein>
    <submittedName>
        <fullName evidence="2">Uncharacterized protein LOC105123546</fullName>
    </submittedName>
    <submittedName>
        <fullName evidence="1">Uncharacterized protein MANES_08G144800</fullName>
    </submittedName>
</protein>
<dbReference type="EMBL" id="GGEC01033063">
    <property type="protein sequence ID" value="MBX13547.1"/>
    <property type="molecule type" value="Transcribed_RNA"/>
</dbReference>
<proteinExistence type="predicted"/>
<dbReference type="AlphaFoldDB" id="A0A2P2L6G7"/>
<accession>A0A2P2L6G7</accession>
<sequence length="115" mass="12888">MLVKPPNGSLYSVFVFFLQRSLLLSYTLMDLVVNHTIFSSTKVLISFGSFLPFFSSIKNPREVLPTTYFYCLSKEQPLSMASLVITSRSSRFSHFSDFSTSKFSISLISTSGSLS</sequence>
<evidence type="ECO:0000313" key="1">
    <source>
        <dbReference type="EMBL" id="MBX13547.1"/>
    </source>
</evidence>